<dbReference type="PANTHER" id="PTHR43174:SF3">
    <property type="entry name" value="UDP-N-ACETYLGLUCOSAMINE 2-EPIMERASE"/>
    <property type="match status" value="1"/>
</dbReference>
<dbReference type="EMBL" id="CP055899">
    <property type="protein sequence ID" value="QKX57657.1"/>
    <property type="molecule type" value="Genomic_DNA"/>
</dbReference>
<dbReference type="InterPro" id="IPR020004">
    <property type="entry name" value="UDP-GlcNAc_Epase"/>
</dbReference>
<dbReference type="GO" id="GO:0006047">
    <property type="term" value="P:UDP-N-acetylglucosamine metabolic process"/>
    <property type="evidence" value="ECO:0007669"/>
    <property type="project" value="InterPro"/>
</dbReference>
<reference evidence="3" key="1">
    <citation type="submission" date="2020-06" db="EMBL/GenBank/DDBJ databases">
        <title>A chromosome-scale genome assembly of Talaromyces rugulosus W13939.</title>
        <authorList>
            <person name="Wang B."/>
            <person name="Guo L."/>
            <person name="Ye K."/>
            <person name="Wang L."/>
        </authorList>
    </citation>
    <scope>NUCLEOTIDE SEQUENCE [LARGE SCALE GENOMIC DNA]</scope>
    <source>
        <strain evidence="3">W13939</strain>
    </source>
</reference>
<dbReference type="RefSeq" id="XP_035343835.1">
    <property type="nucleotide sequence ID" value="XM_035487942.1"/>
</dbReference>
<feature type="domain" description="UDP-N-acetylglucosamine 2-epimerase" evidence="1">
    <location>
        <begin position="151"/>
        <end position="479"/>
    </location>
</feature>
<dbReference type="Gene3D" id="3.40.50.2000">
    <property type="entry name" value="Glycogen Phosphorylase B"/>
    <property type="match status" value="2"/>
</dbReference>
<dbReference type="SUPFAM" id="SSF53756">
    <property type="entry name" value="UDP-Glycosyltransferase/glycogen phosphorylase"/>
    <property type="match status" value="1"/>
</dbReference>
<dbReference type="InterPro" id="IPR003331">
    <property type="entry name" value="UDP_GlcNAc_Epimerase_2_dom"/>
</dbReference>
<sequence>MLLLRDETIESWGRFNEKISGDKAVDSSVDNTERQNEEEDTAAAFVLARFCKGFSLQLPTWLFRNAGRRKRVSKKGNLGHGISHLSIKRKNDKVEISVKVDDVEQHVDSDNDTMVPRIYQISQKRRRVAFSSNTRADWVKLQPLADILVDNGYDVDIFVTGMHMIKEYGSTFKDIAKNRKFGVFTKNTWTPGDTEIQNATATMEATFQLLQESDYDLLIVHGDRLEAKAAADAAHLFRCRLGHVEGGDLTGGDDNKNRYAITAIADYHFPSSQDAADRLISCGQKIETIFPIGSPDLDVFLRPSTVSIEHVLRKYSIPFKDFGIAPFHPNSAESETSGEQAMNFYSTLLASGRNFIVPRPNNDKGTERVQEVLDALPKNRVCVVPNFEFNDYVILLKQAGCVAGNSSVVVTSAPAIGKPCLNIGTRQQGRTPPTDGLFNFSPNDRQGILGCLRENWGRTYPRNTHYGDGCAAERFLEALSSRSFWEVSQQKLLFNQKAL</sequence>
<dbReference type="Pfam" id="PF02350">
    <property type="entry name" value="Epimerase_2"/>
    <property type="match status" value="1"/>
</dbReference>
<accession>A0A7H8QUL1</accession>
<dbReference type="AlphaFoldDB" id="A0A7H8QUL1"/>
<dbReference type="NCBIfam" id="TIGR03568">
    <property type="entry name" value="NeuC_NnaA"/>
    <property type="match status" value="1"/>
</dbReference>
<evidence type="ECO:0000313" key="3">
    <source>
        <dbReference type="Proteomes" id="UP000509510"/>
    </source>
</evidence>
<dbReference type="InterPro" id="IPR029767">
    <property type="entry name" value="WecB-like"/>
</dbReference>
<keyword evidence="3" id="KW-1185">Reference proteome</keyword>
<evidence type="ECO:0000259" key="1">
    <source>
        <dbReference type="Pfam" id="PF02350"/>
    </source>
</evidence>
<dbReference type="PANTHER" id="PTHR43174">
    <property type="entry name" value="UDP-N-ACETYLGLUCOSAMINE 2-EPIMERASE"/>
    <property type="match status" value="1"/>
</dbReference>
<name>A0A7H8QUL1_TALRU</name>
<dbReference type="GeneID" id="55992275"/>
<protein>
    <recommendedName>
        <fullName evidence="1">UDP-N-acetylglucosamine 2-epimerase domain-containing protein</fullName>
    </recommendedName>
</protein>
<dbReference type="GO" id="GO:0004553">
    <property type="term" value="F:hydrolase activity, hydrolyzing O-glycosyl compounds"/>
    <property type="evidence" value="ECO:0007669"/>
    <property type="project" value="InterPro"/>
</dbReference>
<dbReference type="Proteomes" id="UP000509510">
    <property type="component" value="Chromosome II"/>
</dbReference>
<gene>
    <name evidence="2" type="ORF">TRUGW13939_04775</name>
</gene>
<evidence type="ECO:0000313" key="2">
    <source>
        <dbReference type="EMBL" id="QKX57657.1"/>
    </source>
</evidence>
<dbReference type="OrthoDB" id="2968753at2759"/>
<organism evidence="2 3">
    <name type="scientific">Talaromyces rugulosus</name>
    <name type="common">Penicillium rugulosum</name>
    <dbReference type="NCBI Taxonomy" id="121627"/>
    <lineage>
        <taxon>Eukaryota</taxon>
        <taxon>Fungi</taxon>
        <taxon>Dikarya</taxon>
        <taxon>Ascomycota</taxon>
        <taxon>Pezizomycotina</taxon>
        <taxon>Eurotiomycetes</taxon>
        <taxon>Eurotiomycetidae</taxon>
        <taxon>Eurotiales</taxon>
        <taxon>Trichocomaceae</taxon>
        <taxon>Talaromyces</taxon>
        <taxon>Talaromyces sect. Islandici</taxon>
    </lineage>
</organism>
<dbReference type="KEGG" id="trg:TRUGW13939_04775"/>
<proteinExistence type="predicted"/>